<dbReference type="SUPFAM" id="SSF55729">
    <property type="entry name" value="Acyl-CoA N-acyltransferases (Nat)"/>
    <property type="match status" value="1"/>
</dbReference>
<comment type="caution">
    <text evidence="2">The sequence shown here is derived from an EMBL/GenBank/DDBJ whole genome shotgun (WGS) entry which is preliminary data.</text>
</comment>
<dbReference type="InterPro" id="IPR051531">
    <property type="entry name" value="N-acetyltransferase"/>
</dbReference>
<dbReference type="Gene3D" id="3.40.630.30">
    <property type="match status" value="1"/>
</dbReference>
<keyword evidence="3" id="KW-1185">Reference proteome</keyword>
<evidence type="ECO:0000313" key="2">
    <source>
        <dbReference type="EMBL" id="MBC8536260.1"/>
    </source>
</evidence>
<accession>A0A926DC60</accession>
<organism evidence="2 3">
    <name type="scientific">Feifania hominis</name>
    <dbReference type="NCBI Taxonomy" id="2763660"/>
    <lineage>
        <taxon>Bacteria</taxon>
        <taxon>Bacillati</taxon>
        <taxon>Bacillota</taxon>
        <taxon>Clostridia</taxon>
        <taxon>Eubacteriales</taxon>
        <taxon>Feifaniaceae</taxon>
        <taxon>Feifania</taxon>
    </lineage>
</organism>
<dbReference type="GO" id="GO:0016747">
    <property type="term" value="F:acyltransferase activity, transferring groups other than amino-acyl groups"/>
    <property type="evidence" value="ECO:0007669"/>
    <property type="project" value="InterPro"/>
</dbReference>
<sequence>MIVNLETERLVLRPFDEGDVEAYHRIMSDLETNRFLPWYPTKSLDEARTMMHERAPGDGGLRYAICLKDDLVPIGYVHVSGSDNHDFGYGLRHEFWHRGIVTEASLAVVDQLRKDGLAYITATHDVNNPRSGAVMRKLGMHYCYSYEEQWQPKNIPVVFRLYQRNFDGVDRVWRKYWEQYENHFIEKIEERP</sequence>
<dbReference type="AlphaFoldDB" id="A0A926DC60"/>
<evidence type="ECO:0000313" key="3">
    <source>
        <dbReference type="Proteomes" id="UP000620366"/>
    </source>
</evidence>
<reference evidence="2" key="1">
    <citation type="submission" date="2020-08" db="EMBL/GenBank/DDBJ databases">
        <title>Genome public.</title>
        <authorList>
            <person name="Liu C."/>
            <person name="Sun Q."/>
        </authorList>
    </citation>
    <scope>NUCLEOTIDE SEQUENCE</scope>
    <source>
        <strain evidence="2">BX7</strain>
    </source>
</reference>
<dbReference type="InterPro" id="IPR016181">
    <property type="entry name" value="Acyl_CoA_acyltransferase"/>
</dbReference>
<dbReference type="PANTHER" id="PTHR43792">
    <property type="entry name" value="GNAT FAMILY, PUTATIVE (AFU_ORTHOLOGUE AFUA_3G00765)-RELATED-RELATED"/>
    <property type="match status" value="1"/>
</dbReference>
<dbReference type="PROSITE" id="PS51186">
    <property type="entry name" value="GNAT"/>
    <property type="match status" value="1"/>
</dbReference>
<dbReference type="Proteomes" id="UP000620366">
    <property type="component" value="Unassembled WGS sequence"/>
</dbReference>
<name>A0A926DC60_9FIRM</name>
<feature type="domain" description="N-acetyltransferase" evidence="1">
    <location>
        <begin position="10"/>
        <end position="162"/>
    </location>
</feature>
<dbReference type="InterPro" id="IPR000182">
    <property type="entry name" value="GNAT_dom"/>
</dbReference>
<dbReference type="EMBL" id="JACRSP010000002">
    <property type="protein sequence ID" value="MBC8536260.1"/>
    <property type="molecule type" value="Genomic_DNA"/>
</dbReference>
<protein>
    <submittedName>
        <fullName evidence="2">GNAT family N-acetyltransferase</fullName>
    </submittedName>
</protein>
<proteinExistence type="predicted"/>
<dbReference type="Pfam" id="PF13302">
    <property type="entry name" value="Acetyltransf_3"/>
    <property type="match status" value="1"/>
</dbReference>
<gene>
    <name evidence="2" type="ORF">H8695_06080</name>
</gene>
<evidence type="ECO:0000259" key="1">
    <source>
        <dbReference type="PROSITE" id="PS51186"/>
    </source>
</evidence>